<evidence type="ECO:0000313" key="9">
    <source>
        <dbReference type="Proteomes" id="UP000253490"/>
    </source>
</evidence>
<dbReference type="SUPFAM" id="SSF52540">
    <property type="entry name" value="P-loop containing nucleoside triphosphate hydrolases"/>
    <property type="match status" value="1"/>
</dbReference>
<dbReference type="OrthoDB" id="9809679at2"/>
<comment type="similarity">
    <text evidence="6">Belongs to the Mrp/NBP35 ATP-binding proteins family.</text>
</comment>
<keyword evidence="3 6" id="KW-0067">ATP-binding</keyword>
<comment type="subunit">
    <text evidence="6">Homodimer.</text>
</comment>
<dbReference type="Gene3D" id="3.40.50.300">
    <property type="entry name" value="P-loop containing nucleotide triphosphate hydrolases"/>
    <property type="match status" value="1"/>
</dbReference>
<dbReference type="EMBL" id="QNRX01000007">
    <property type="protein sequence ID" value="RBP65307.1"/>
    <property type="molecule type" value="Genomic_DNA"/>
</dbReference>
<dbReference type="InterPro" id="IPR027417">
    <property type="entry name" value="P-loop_NTPase"/>
</dbReference>
<dbReference type="InterPro" id="IPR036105">
    <property type="entry name" value="DiNase_FeMo-co_biosyn_sf"/>
</dbReference>
<dbReference type="InterPro" id="IPR003731">
    <property type="entry name" value="Di-Nase_FeMo-co_biosynth"/>
</dbReference>
<evidence type="ECO:0000256" key="4">
    <source>
        <dbReference type="ARBA" id="ARBA00023004"/>
    </source>
</evidence>
<dbReference type="InterPro" id="IPR019591">
    <property type="entry name" value="Mrp/NBP35_ATP-bd"/>
</dbReference>
<keyword evidence="4 6" id="KW-0408">Iron</keyword>
<keyword evidence="9" id="KW-1185">Reference proteome</keyword>
<dbReference type="InterPro" id="IPR033913">
    <property type="entry name" value="MTH1175_dom"/>
</dbReference>
<dbReference type="GO" id="GO:0140663">
    <property type="term" value="F:ATP-dependent FeS chaperone activity"/>
    <property type="evidence" value="ECO:0007669"/>
    <property type="project" value="InterPro"/>
</dbReference>
<gene>
    <name evidence="8" type="ORF">DES36_10744</name>
</gene>
<keyword evidence="6" id="KW-0378">Hydrolase</keyword>
<protein>
    <recommendedName>
        <fullName evidence="6">Iron-sulfur cluster carrier protein</fullName>
    </recommendedName>
</protein>
<dbReference type="SUPFAM" id="SSF53146">
    <property type="entry name" value="Nitrogenase accessory factor-like"/>
    <property type="match status" value="1"/>
</dbReference>
<evidence type="ECO:0000259" key="7">
    <source>
        <dbReference type="Pfam" id="PF02579"/>
    </source>
</evidence>
<dbReference type="GO" id="GO:0046872">
    <property type="term" value="F:metal ion binding"/>
    <property type="evidence" value="ECO:0007669"/>
    <property type="project" value="UniProtKB-KW"/>
</dbReference>
<accession>A0A366I7X9</accession>
<feature type="domain" description="Dinitrogenase iron-molybdenum cofactor biosynthesis" evidence="7">
    <location>
        <begin position="291"/>
        <end position="377"/>
    </location>
</feature>
<dbReference type="Proteomes" id="UP000253490">
    <property type="component" value="Unassembled WGS sequence"/>
</dbReference>
<dbReference type="HAMAP" id="MF_02040">
    <property type="entry name" value="Mrp_NBP35"/>
    <property type="match status" value="1"/>
</dbReference>
<dbReference type="GO" id="GO:0051539">
    <property type="term" value="F:4 iron, 4 sulfur cluster binding"/>
    <property type="evidence" value="ECO:0007669"/>
    <property type="project" value="TreeGrafter"/>
</dbReference>
<dbReference type="AlphaFoldDB" id="A0A366I7X9"/>
<evidence type="ECO:0000256" key="5">
    <source>
        <dbReference type="ARBA" id="ARBA00023014"/>
    </source>
</evidence>
<dbReference type="Pfam" id="PF10609">
    <property type="entry name" value="ParA"/>
    <property type="match status" value="1"/>
</dbReference>
<organism evidence="8 9">
    <name type="scientific">Alkalibaculum bacchi</name>
    <dbReference type="NCBI Taxonomy" id="645887"/>
    <lineage>
        <taxon>Bacteria</taxon>
        <taxon>Bacillati</taxon>
        <taxon>Bacillota</taxon>
        <taxon>Clostridia</taxon>
        <taxon>Eubacteriales</taxon>
        <taxon>Eubacteriaceae</taxon>
        <taxon>Alkalibaculum</taxon>
    </lineage>
</organism>
<dbReference type="Pfam" id="PF02579">
    <property type="entry name" value="Nitro_FeMo-Co"/>
    <property type="match status" value="1"/>
</dbReference>
<proteinExistence type="inferred from homology"/>
<dbReference type="Gene3D" id="3.30.420.130">
    <property type="entry name" value="Dinitrogenase iron-molybdenum cofactor biosynthesis domain"/>
    <property type="match status" value="1"/>
</dbReference>
<keyword evidence="5 6" id="KW-0411">Iron-sulfur</keyword>
<dbReference type="PANTHER" id="PTHR42961">
    <property type="entry name" value="IRON-SULFUR PROTEIN NUBPL"/>
    <property type="match status" value="1"/>
</dbReference>
<dbReference type="CDD" id="cd00851">
    <property type="entry name" value="MTH1175"/>
    <property type="match status" value="1"/>
</dbReference>
<reference evidence="8 9" key="1">
    <citation type="submission" date="2018-06" db="EMBL/GenBank/DDBJ databases">
        <title>Genomic Encyclopedia of Type Strains, Phase IV (KMG-IV): sequencing the most valuable type-strain genomes for metagenomic binning, comparative biology and taxonomic classification.</title>
        <authorList>
            <person name="Goeker M."/>
        </authorList>
    </citation>
    <scope>NUCLEOTIDE SEQUENCE [LARGE SCALE GENOMIC DNA]</scope>
    <source>
        <strain evidence="8 9">DSM 22112</strain>
    </source>
</reference>
<dbReference type="InterPro" id="IPR033756">
    <property type="entry name" value="YlxH/NBP35"/>
</dbReference>
<dbReference type="InterPro" id="IPR044304">
    <property type="entry name" value="NUBPL-like"/>
</dbReference>
<comment type="function">
    <text evidence="6">Binds and transfers iron-sulfur (Fe-S) clusters to target apoproteins. Can hydrolyze ATP.</text>
</comment>
<dbReference type="FunFam" id="3.40.50.300:FF:001119">
    <property type="entry name" value="Iron-sulfur cluster carrier protein"/>
    <property type="match status" value="1"/>
</dbReference>
<dbReference type="GO" id="GO:0016887">
    <property type="term" value="F:ATP hydrolysis activity"/>
    <property type="evidence" value="ECO:0007669"/>
    <property type="project" value="UniProtKB-UniRule"/>
</dbReference>
<keyword evidence="1 6" id="KW-0479">Metal-binding</keyword>
<keyword evidence="2 6" id="KW-0547">Nucleotide-binding</keyword>
<evidence type="ECO:0000256" key="2">
    <source>
        <dbReference type="ARBA" id="ARBA00022741"/>
    </source>
</evidence>
<evidence type="ECO:0000256" key="1">
    <source>
        <dbReference type="ARBA" id="ARBA00022723"/>
    </source>
</evidence>
<dbReference type="RefSeq" id="WP_113920436.1">
    <property type="nucleotide sequence ID" value="NZ_QNRX01000007.1"/>
</dbReference>
<name>A0A366I7X9_9FIRM</name>
<dbReference type="GO" id="GO:0016226">
    <property type="term" value="P:iron-sulfur cluster assembly"/>
    <property type="evidence" value="ECO:0007669"/>
    <property type="project" value="InterPro"/>
</dbReference>
<comment type="caution">
    <text evidence="8">The sequence shown here is derived from an EMBL/GenBank/DDBJ whole genome shotgun (WGS) entry which is preliminary data.</text>
</comment>
<dbReference type="NCBIfam" id="NF041136">
    <property type="entry name" value="MrpORP"/>
    <property type="match status" value="1"/>
</dbReference>
<evidence type="ECO:0000256" key="6">
    <source>
        <dbReference type="HAMAP-Rule" id="MF_02040"/>
    </source>
</evidence>
<dbReference type="CDD" id="cd02037">
    <property type="entry name" value="Mrp_NBP35"/>
    <property type="match status" value="1"/>
</dbReference>
<sequence>MSENCDQSCNSCAEDCAERKEQQNDFSEKLHEMSNVKRVIGIVSGKGGVGKSLVTSMLAVTMNRMGYHTAILDADITGPSIPKAFGIREKAVGNELGLLPVKTKTGIDIMSVNLLLENDTDPVVWRGPVIANTVKQFWSDVIWSDVDFMFIDMPPGTGDVPLTVFQSIAVDGIIVVTSPQELVSMIVSKAVKMAEMMNIPIIGLVENMSYFKCPDNGKDYNIFGDSHIEEVAKKHNLKVLAKLPIDPKIAKTCDIGMIELFDGNWFDSVAKILEQMEAKKMIKIAVASENEIVTEHFGHCVNFNIFEAENDQIIKSESIPNPGHKPGFLPNYLNDMGVNVVISGGMGGGAIDIFNEKGIEVIVGATGNAKATAEAYLQGSLKSTGSVCHEHQHHDECEE</sequence>
<evidence type="ECO:0000256" key="3">
    <source>
        <dbReference type="ARBA" id="ARBA00022840"/>
    </source>
</evidence>
<dbReference type="GO" id="GO:0005524">
    <property type="term" value="F:ATP binding"/>
    <property type="evidence" value="ECO:0007669"/>
    <property type="project" value="UniProtKB-UniRule"/>
</dbReference>
<feature type="binding site" evidence="6">
    <location>
        <begin position="45"/>
        <end position="52"/>
    </location>
    <ligand>
        <name>ATP</name>
        <dbReference type="ChEBI" id="CHEBI:30616"/>
    </ligand>
</feature>
<dbReference type="PANTHER" id="PTHR42961:SF2">
    <property type="entry name" value="IRON-SULFUR PROTEIN NUBPL"/>
    <property type="match status" value="1"/>
</dbReference>
<evidence type="ECO:0000313" key="8">
    <source>
        <dbReference type="EMBL" id="RBP65307.1"/>
    </source>
</evidence>